<evidence type="ECO:0000259" key="8">
    <source>
        <dbReference type="Pfam" id="PF01425"/>
    </source>
</evidence>
<dbReference type="Proteomes" id="UP000077671">
    <property type="component" value="Unassembled WGS sequence"/>
</dbReference>
<feature type="region of interest" description="Disordered" evidence="7">
    <location>
        <begin position="38"/>
        <end position="65"/>
    </location>
</feature>
<dbReference type="GO" id="GO:0004040">
    <property type="term" value="F:amidase activity"/>
    <property type="evidence" value="ECO:0007669"/>
    <property type="project" value="UniProtKB-EC"/>
</dbReference>
<feature type="binding site" evidence="6">
    <location>
        <begin position="251"/>
        <end position="254"/>
    </location>
    <ligand>
        <name>substrate</name>
    </ligand>
</feature>
<dbReference type="EMBL" id="LWDD02001683">
    <property type="protein sequence ID" value="KAE8246167.1"/>
    <property type="molecule type" value="Genomic_DNA"/>
</dbReference>
<evidence type="ECO:0000256" key="5">
    <source>
        <dbReference type="PIRSR" id="PIRSR001221-1"/>
    </source>
</evidence>
<reference evidence="10" key="2">
    <citation type="journal article" date="2019" name="IMA Fungus">
        <title>Genome sequencing and comparison of five Tilletia species to identify candidate genes for the detection of regulated species infecting wheat.</title>
        <authorList>
            <person name="Nguyen H.D.T."/>
            <person name="Sultana T."/>
            <person name="Kesanakurti P."/>
            <person name="Hambleton S."/>
        </authorList>
    </citation>
    <scope>NUCLEOTIDE SEQUENCE</scope>
    <source>
        <strain evidence="10">DAOMC 238032</strain>
    </source>
</reference>
<dbReference type="Pfam" id="PF01425">
    <property type="entry name" value="Amidase"/>
    <property type="match status" value="1"/>
</dbReference>
<reference evidence="10" key="1">
    <citation type="submission" date="2016-04" db="EMBL/GenBank/DDBJ databases">
        <authorList>
            <person name="Nguyen H.D."/>
            <person name="Kesanakurti P."/>
            <person name="Cullis J."/>
            <person name="Levesque C.A."/>
            <person name="Hambleton S."/>
        </authorList>
    </citation>
    <scope>NUCLEOTIDE SEQUENCE</scope>
    <source>
        <strain evidence="10">DAOMC 238032</strain>
    </source>
</reference>
<evidence type="ECO:0000256" key="4">
    <source>
        <dbReference type="ARBA" id="ARBA00022801"/>
    </source>
</evidence>
<evidence type="ECO:0000256" key="1">
    <source>
        <dbReference type="ARBA" id="ARBA00001311"/>
    </source>
</evidence>
<accession>A0A177TYM8</accession>
<dbReference type="PROSITE" id="PS00571">
    <property type="entry name" value="AMIDASES"/>
    <property type="match status" value="1"/>
</dbReference>
<feature type="domain" description="Amidase" evidence="8">
    <location>
        <begin position="100"/>
        <end position="567"/>
    </location>
</feature>
<feature type="active site" description="Charge relay system" evidence="5">
    <location>
        <position position="230"/>
    </location>
</feature>
<feature type="binding site" evidence="6">
    <location>
        <position position="204"/>
    </location>
    <ligand>
        <name>substrate</name>
    </ligand>
</feature>
<dbReference type="AlphaFoldDB" id="A0A177TYM8"/>
<dbReference type="PANTHER" id="PTHR46072:SF2">
    <property type="entry name" value="AMIDASE (EUROFUNG)"/>
    <property type="match status" value="1"/>
</dbReference>
<evidence type="ECO:0000256" key="2">
    <source>
        <dbReference type="ARBA" id="ARBA00009199"/>
    </source>
</evidence>
<protein>
    <recommendedName>
        <fullName evidence="3">amidase</fullName>
        <ecNumber evidence="3">3.5.1.4</ecNumber>
    </recommendedName>
</protein>
<evidence type="ECO:0000256" key="7">
    <source>
        <dbReference type="SAM" id="MobiDB-lite"/>
    </source>
</evidence>
<dbReference type="Proteomes" id="UP000836402">
    <property type="component" value="Unassembled WGS sequence"/>
</dbReference>
<evidence type="ECO:0000313" key="10">
    <source>
        <dbReference type="EMBL" id="KAE8246167.1"/>
    </source>
</evidence>
<name>A0A177TYM8_9BASI</name>
<dbReference type="InterPro" id="IPR023631">
    <property type="entry name" value="Amidase_dom"/>
</dbReference>
<dbReference type="PIRSF" id="PIRSF001221">
    <property type="entry name" value="Amidase_fungi"/>
    <property type="match status" value="1"/>
</dbReference>
<evidence type="ECO:0000313" key="11">
    <source>
        <dbReference type="Proteomes" id="UP000077671"/>
    </source>
</evidence>
<keyword evidence="4" id="KW-0378">Hydrolase</keyword>
<dbReference type="Gene3D" id="3.90.1300.10">
    <property type="entry name" value="Amidase signature (AS) domain"/>
    <property type="match status" value="1"/>
</dbReference>
<comment type="caution">
    <text evidence="10">The sequence shown here is derived from an EMBL/GenBank/DDBJ whole genome shotgun (WGS) entry which is preliminary data.</text>
</comment>
<reference evidence="9" key="3">
    <citation type="submission" date="2020-10" db="EMBL/GenBank/DDBJ databases">
        <authorList>
            <person name="Sedaghatjoo S."/>
        </authorList>
    </citation>
    <scope>NUCLEOTIDE SEQUENCE</scope>
    <source>
        <strain evidence="9">AZH3</strain>
    </source>
</reference>
<comment type="similarity">
    <text evidence="2">Belongs to the amidase family.</text>
</comment>
<gene>
    <name evidence="10" type="ORF">A4X03_0g7313</name>
    <name evidence="9" type="ORF">JKIAZH3_G1787</name>
</gene>
<dbReference type="InterPro" id="IPR036928">
    <property type="entry name" value="AS_sf"/>
</dbReference>
<evidence type="ECO:0000256" key="3">
    <source>
        <dbReference type="ARBA" id="ARBA00012922"/>
    </source>
</evidence>
<evidence type="ECO:0000256" key="6">
    <source>
        <dbReference type="PIRSR" id="PIRSR001221-2"/>
    </source>
</evidence>
<dbReference type="EMBL" id="CAJHJG010004022">
    <property type="protein sequence ID" value="CAD6937589.1"/>
    <property type="molecule type" value="Genomic_DNA"/>
</dbReference>
<evidence type="ECO:0000313" key="12">
    <source>
        <dbReference type="Proteomes" id="UP000836402"/>
    </source>
</evidence>
<feature type="active site" description="Charge relay system" evidence="5">
    <location>
        <position position="155"/>
    </location>
</feature>
<proteinExistence type="inferred from homology"/>
<dbReference type="SUPFAM" id="SSF75304">
    <property type="entry name" value="Amidase signature (AS) enzymes"/>
    <property type="match status" value="1"/>
</dbReference>
<keyword evidence="12" id="KW-1185">Reference proteome</keyword>
<dbReference type="PANTHER" id="PTHR46072">
    <property type="entry name" value="AMIDASE-RELATED-RELATED"/>
    <property type="match status" value="1"/>
</dbReference>
<organism evidence="10 11">
    <name type="scientific">Tilletia caries</name>
    <name type="common">wheat bunt fungus</name>
    <dbReference type="NCBI Taxonomy" id="13290"/>
    <lineage>
        <taxon>Eukaryota</taxon>
        <taxon>Fungi</taxon>
        <taxon>Dikarya</taxon>
        <taxon>Basidiomycota</taxon>
        <taxon>Ustilaginomycotina</taxon>
        <taxon>Exobasidiomycetes</taxon>
        <taxon>Tilletiales</taxon>
        <taxon>Tilletiaceae</taxon>
        <taxon>Tilletia</taxon>
    </lineage>
</organism>
<comment type="catalytic activity">
    <reaction evidence="1">
        <text>a monocarboxylic acid amide + H2O = a monocarboxylate + NH4(+)</text>
        <dbReference type="Rhea" id="RHEA:12020"/>
        <dbReference type="ChEBI" id="CHEBI:15377"/>
        <dbReference type="ChEBI" id="CHEBI:28938"/>
        <dbReference type="ChEBI" id="CHEBI:35757"/>
        <dbReference type="ChEBI" id="CHEBI:83628"/>
        <dbReference type="EC" id="3.5.1.4"/>
    </reaction>
</comment>
<feature type="active site" description="Acyl-ester intermediate" evidence="5">
    <location>
        <position position="254"/>
    </location>
</feature>
<dbReference type="EC" id="3.5.1.4" evidence="3"/>
<dbReference type="InterPro" id="IPR020556">
    <property type="entry name" value="Amidase_CS"/>
</dbReference>
<evidence type="ECO:0000313" key="9">
    <source>
        <dbReference type="EMBL" id="CAD6937589.1"/>
    </source>
</evidence>
<sequence length="580" mass="63259">MATLLSKIDAARADRDASLPKEFQVDLAVLGLEVLPTEPIPRPTKQDDPTMEEPTNVYPSDNVMGLPRQAMPQDDLIITELSTTELLDQLATGKLSAVRCLQAFVRRAVLAQQVVNCLTDIFYKFALQTAQECDEFLAREKRVKGPLHGLPISLKDQFNVKGHRTVMGYAAFLDVERTSHSVITELLLRAGAVPFCHTNVPQTLMRGETDNHVYGRTLNPRNRSFTAGGSSGGEGALVAFRGSPLGVGTDIGGSVRIPAAFNGLWGFRPSGHRIPYGGSVNSMEGQESITSVIGPLSPSFEGCLAFMRGIPAGRPWTLDPAAMPMAFDEDLFELSKLDCKSSTLDAQQAPKNTGKTHLCFGIMWDNGIISPHPPITRALKEAKLKLENAGHTVIDWVNYDPRRASELVGQLYEADGGIDVARMAEAGGEPLMTSVAVPAPKWEPTVFEGWQLNKLRAKYQKEFLDHWQATQGQTGTGRPVDALLAPVAPWASCPHDMNVHTAYTHLWNLVDRPAVTFPVTTVQPELDRAMPDVAQEVVGAPYDPQRWAGMPVNLQLIGHRLLDEELLGIAKVVKDAGVSL</sequence>
<feature type="binding site" evidence="6">
    <location>
        <position position="230"/>
    </location>
    <ligand>
        <name>substrate</name>
    </ligand>
</feature>